<evidence type="ECO:0000313" key="2">
    <source>
        <dbReference type="Proteomes" id="UP000594842"/>
    </source>
</evidence>
<protein>
    <submittedName>
        <fullName evidence="1">Uncharacterized protein</fullName>
    </submittedName>
</protein>
<gene>
    <name evidence="1" type="primary">44</name>
    <name evidence="1" type="ORF">SEA_DEXDERT_44</name>
</gene>
<name>A0A7T1KS40_9CAUD</name>
<keyword evidence="2" id="KW-1185">Reference proteome</keyword>
<dbReference type="KEGG" id="vg:63025918"/>
<dbReference type="RefSeq" id="YP_010001424.1">
    <property type="nucleotide sequence ID" value="NC_053210.1"/>
</dbReference>
<proteinExistence type="predicted"/>
<reference evidence="1 2" key="1">
    <citation type="submission" date="2020-12" db="EMBL/GenBank/DDBJ databases">
        <authorList>
            <person name="Kaganovsky A.M."/>
            <person name="Abad L.A."/>
            <person name="Hancock A.M."/>
            <person name="Wiggins Z.F."/>
            <person name="Bellamy Z.J."/>
            <person name="Moore L.A."/>
            <person name="Neal J.P."/>
            <person name="Poydras T.E."/>
            <person name="Timmer K."/>
            <person name="DeJong R."/>
            <person name="Gissendanner C.R."/>
            <person name="Findley A.M."/>
            <person name="Garlena R.A."/>
            <person name="Russell D.A."/>
            <person name="Jacobs-Sera D."/>
            <person name="Hatfull G.F."/>
        </authorList>
    </citation>
    <scope>NUCLEOTIDE SEQUENCE [LARGE SCALE GENOMIC DNA]</scope>
</reference>
<sequence length="82" mass="8798">MGSCKSCGEHILFAKTSNGKSIPLDDQPNLTKGNVHIVQDGPKILATVLGAADAAAAREKGEQLYLPHFATCPFAGRHRRNR</sequence>
<dbReference type="Proteomes" id="UP000594842">
    <property type="component" value="Segment"/>
</dbReference>
<dbReference type="EMBL" id="MW314849">
    <property type="protein sequence ID" value="QPO17041.1"/>
    <property type="molecule type" value="Genomic_DNA"/>
</dbReference>
<accession>A0A7T1KS40</accession>
<organism evidence="1 2">
    <name type="scientific">Gordonia phage Dexdert</name>
    <dbReference type="NCBI Taxonomy" id="2794946"/>
    <lineage>
        <taxon>Viruses</taxon>
        <taxon>Duplodnaviria</taxon>
        <taxon>Heunggongvirae</taxon>
        <taxon>Uroviricota</taxon>
        <taxon>Caudoviricetes</taxon>
        <taxon>Stackebrandtviridae</taxon>
        <taxon>Schenleyvirinae</taxon>
        <taxon>Dexdertvirus</taxon>
        <taxon>Dexdertvirus dexdert</taxon>
    </lineage>
</organism>
<evidence type="ECO:0000313" key="1">
    <source>
        <dbReference type="EMBL" id="QPO17041.1"/>
    </source>
</evidence>
<dbReference type="GeneID" id="63025918"/>